<organism evidence="1 2">
    <name type="scientific">Neoasaia chiangmaiensis</name>
    <dbReference type="NCBI Taxonomy" id="320497"/>
    <lineage>
        <taxon>Bacteria</taxon>
        <taxon>Pseudomonadati</taxon>
        <taxon>Pseudomonadota</taxon>
        <taxon>Alphaproteobacteria</taxon>
        <taxon>Acetobacterales</taxon>
        <taxon>Acetobacteraceae</taxon>
        <taxon>Neoasaia</taxon>
    </lineage>
</organism>
<accession>A0A1U9KSL3</accession>
<reference evidence="1 2" key="1">
    <citation type="submission" date="2016-03" db="EMBL/GenBank/DDBJ databases">
        <title>Acetic acid bacteria sequencing.</title>
        <authorList>
            <person name="Brandt J."/>
            <person name="Jakob F."/>
            <person name="Vogel R.F."/>
        </authorList>
    </citation>
    <scope>NUCLEOTIDE SEQUENCE [LARGE SCALE GENOMIC DNA]</scope>
    <source>
        <strain evidence="1 2">NBRC 101099</strain>
    </source>
</reference>
<dbReference type="EMBL" id="CP014691">
    <property type="protein sequence ID" value="AQS88775.1"/>
    <property type="molecule type" value="Genomic_DNA"/>
</dbReference>
<evidence type="ECO:0000313" key="1">
    <source>
        <dbReference type="EMBL" id="AQS88775.1"/>
    </source>
</evidence>
<dbReference type="AlphaFoldDB" id="A0A1U9KSL3"/>
<dbReference type="KEGG" id="nch:A0U93_13535"/>
<protein>
    <submittedName>
        <fullName evidence="1">Uncharacterized protein</fullName>
    </submittedName>
</protein>
<dbReference type="Proteomes" id="UP000188604">
    <property type="component" value="Chromosome"/>
</dbReference>
<proteinExistence type="predicted"/>
<sequence length="129" mass="14102">MQGAVQDHAIASHDFDAILSREVQPGIQKVPKTFRNRRSTKKAASRKAAFLQDLYGLKTSGRFLAVLAYFDLVGNLLPFIKGGDVPALKGGNMDENVVSTLTRCDKTKTLGRVEPFYGACCHNKAPFST</sequence>
<keyword evidence="2" id="KW-1185">Reference proteome</keyword>
<evidence type="ECO:0000313" key="2">
    <source>
        <dbReference type="Proteomes" id="UP000188604"/>
    </source>
</evidence>
<name>A0A1U9KSL3_9PROT</name>
<gene>
    <name evidence="1" type="ORF">A0U93_13535</name>
</gene>